<evidence type="ECO:0000313" key="1">
    <source>
        <dbReference type="EMBL" id="TKK64272.1"/>
    </source>
</evidence>
<dbReference type="AlphaFoldDB" id="A0A4U3KQ04"/>
<name>A0A4U3KQ04_9BACT</name>
<comment type="caution">
    <text evidence="1">The sequence shown here is derived from an EMBL/GenBank/DDBJ whole genome shotgun (WGS) entry which is preliminary data.</text>
</comment>
<dbReference type="Proteomes" id="UP000305848">
    <property type="component" value="Unassembled WGS sequence"/>
</dbReference>
<protein>
    <submittedName>
        <fullName evidence="1">Uncharacterized protein</fullName>
    </submittedName>
</protein>
<sequence length="65" mass="6828">MAQLQVDTITLTDEQTAQISSDGTGISIRVEYDDTPPAGYRIVATGPLGSVEVCAKPCSKVTQIS</sequence>
<dbReference type="RefSeq" id="WP_137264145.1">
    <property type="nucleotide sequence ID" value="NZ_SZQL01000037.1"/>
</dbReference>
<accession>A0A4U3KQ04</accession>
<reference evidence="1 2" key="1">
    <citation type="submission" date="2019-05" db="EMBL/GenBank/DDBJ databases">
        <title>Panacibacter sp. strain 17mud1-8 Genome sequencing and assembly.</title>
        <authorList>
            <person name="Chhetri G."/>
        </authorList>
    </citation>
    <scope>NUCLEOTIDE SEQUENCE [LARGE SCALE GENOMIC DNA]</scope>
    <source>
        <strain evidence="1 2">17mud1-8</strain>
    </source>
</reference>
<dbReference type="EMBL" id="SZQL01000037">
    <property type="protein sequence ID" value="TKK64272.1"/>
    <property type="molecule type" value="Genomic_DNA"/>
</dbReference>
<evidence type="ECO:0000313" key="2">
    <source>
        <dbReference type="Proteomes" id="UP000305848"/>
    </source>
</evidence>
<keyword evidence="2" id="KW-1185">Reference proteome</keyword>
<proteinExistence type="predicted"/>
<organism evidence="1 2">
    <name type="scientific">Ilyomonas limi</name>
    <dbReference type="NCBI Taxonomy" id="2575867"/>
    <lineage>
        <taxon>Bacteria</taxon>
        <taxon>Pseudomonadati</taxon>
        <taxon>Bacteroidota</taxon>
        <taxon>Chitinophagia</taxon>
        <taxon>Chitinophagales</taxon>
        <taxon>Chitinophagaceae</taxon>
        <taxon>Ilyomonas</taxon>
    </lineage>
</organism>
<gene>
    <name evidence="1" type="ORF">FC093_22855</name>
</gene>